<dbReference type="SUPFAM" id="SSF47413">
    <property type="entry name" value="lambda repressor-like DNA-binding domains"/>
    <property type="match status" value="1"/>
</dbReference>
<name>A0A401LG72_9FIRM</name>
<evidence type="ECO:0000313" key="3">
    <source>
        <dbReference type="Proteomes" id="UP000287361"/>
    </source>
</evidence>
<dbReference type="Gene3D" id="1.10.260.40">
    <property type="entry name" value="lambda repressor-like DNA-binding domains"/>
    <property type="match status" value="1"/>
</dbReference>
<dbReference type="PROSITE" id="PS50943">
    <property type="entry name" value="HTH_CROC1"/>
    <property type="match status" value="1"/>
</dbReference>
<dbReference type="InterPro" id="IPR001387">
    <property type="entry name" value="Cro/C1-type_HTH"/>
</dbReference>
<protein>
    <recommendedName>
        <fullName evidence="1">HTH cro/C1-type domain-containing protein</fullName>
    </recommendedName>
</protein>
<accession>A0A401LG72</accession>
<dbReference type="SMART" id="SM00530">
    <property type="entry name" value="HTH_XRE"/>
    <property type="match status" value="1"/>
</dbReference>
<evidence type="ECO:0000259" key="1">
    <source>
        <dbReference type="PROSITE" id="PS50943"/>
    </source>
</evidence>
<dbReference type="GO" id="GO:0003677">
    <property type="term" value="F:DNA binding"/>
    <property type="evidence" value="ECO:0007669"/>
    <property type="project" value="InterPro"/>
</dbReference>
<dbReference type="Pfam" id="PF12844">
    <property type="entry name" value="HTH_19"/>
    <property type="match status" value="1"/>
</dbReference>
<dbReference type="EMBL" id="BHVZ01000014">
    <property type="protein sequence ID" value="GCB30516.1"/>
    <property type="molecule type" value="Genomic_DNA"/>
</dbReference>
<sequence length="125" mass="14549">MDAFGERIENLIKQLGITKTKFAEKLSVSQPYISKIIISGYVPSDRLIEDICEKFNANEKWLRTGEGEMFIRKTRSETIADFMVDMLNEEEPSYKRRLIEALAELSTDEWKLLENITLKLAEKKD</sequence>
<keyword evidence="3" id="KW-1185">Reference proteome</keyword>
<dbReference type="CDD" id="cd00093">
    <property type="entry name" value="HTH_XRE"/>
    <property type="match status" value="1"/>
</dbReference>
<dbReference type="Proteomes" id="UP000287361">
    <property type="component" value="Unassembled WGS sequence"/>
</dbReference>
<gene>
    <name evidence="2" type="ORF">KGMB03357_21770</name>
</gene>
<proteinExistence type="predicted"/>
<dbReference type="InterPro" id="IPR010982">
    <property type="entry name" value="Lambda_DNA-bd_dom_sf"/>
</dbReference>
<reference evidence="2 3" key="1">
    <citation type="submission" date="2018-10" db="EMBL/GenBank/DDBJ databases">
        <title>Draft Genome Sequence of Anaerotignum sp. KCTC 15736.</title>
        <authorList>
            <person name="Choi S.H."/>
            <person name="Kim J.S."/>
            <person name="Kang S.W."/>
            <person name="Lee J.S."/>
            <person name="Park S.H."/>
        </authorList>
    </citation>
    <scope>NUCLEOTIDE SEQUENCE [LARGE SCALE GENOMIC DNA]</scope>
    <source>
        <strain evidence="2 3">KCTC 15736</strain>
    </source>
</reference>
<evidence type="ECO:0000313" key="2">
    <source>
        <dbReference type="EMBL" id="GCB30516.1"/>
    </source>
</evidence>
<dbReference type="AlphaFoldDB" id="A0A401LG72"/>
<dbReference type="OrthoDB" id="2735991at2"/>
<comment type="caution">
    <text evidence="2">The sequence shown here is derived from an EMBL/GenBank/DDBJ whole genome shotgun (WGS) entry which is preliminary data.</text>
</comment>
<feature type="domain" description="HTH cro/C1-type" evidence="1">
    <location>
        <begin position="8"/>
        <end position="62"/>
    </location>
</feature>
<organism evidence="2 3">
    <name type="scientific">Anaerotignum faecicola</name>
    <dbReference type="NCBI Taxonomy" id="2358141"/>
    <lineage>
        <taxon>Bacteria</taxon>
        <taxon>Bacillati</taxon>
        <taxon>Bacillota</taxon>
        <taxon>Clostridia</taxon>
        <taxon>Lachnospirales</taxon>
        <taxon>Anaerotignaceae</taxon>
        <taxon>Anaerotignum</taxon>
    </lineage>
</organism>